<protein>
    <recommendedName>
        <fullName evidence="3">Beta-glucuronidase C-terminal domain-containing protein</fullName>
    </recommendedName>
</protein>
<keyword evidence="1" id="KW-0812">Transmembrane</keyword>
<dbReference type="EMBL" id="CAJMXA010000247">
    <property type="protein sequence ID" value="CAE6422766.1"/>
    <property type="molecule type" value="Genomic_DNA"/>
</dbReference>
<dbReference type="InterPro" id="IPR052974">
    <property type="entry name" value="GH79_Enzymes"/>
</dbReference>
<organism evidence="4 5">
    <name type="scientific">Rhizoctonia solani</name>
    <dbReference type="NCBI Taxonomy" id="456999"/>
    <lineage>
        <taxon>Eukaryota</taxon>
        <taxon>Fungi</taxon>
        <taxon>Dikarya</taxon>
        <taxon>Basidiomycota</taxon>
        <taxon>Agaricomycotina</taxon>
        <taxon>Agaricomycetes</taxon>
        <taxon>Cantharellales</taxon>
        <taxon>Ceratobasidiaceae</taxon>
        <taxon>Rhizoctonia</taxon>
    </lineage>
</organism>
<feature type="signal peptide" evidence="2">
    <location>
        <begin position="1"/>
        <end position="18"/>
    </location>
</feature>
<dbReference type="InterPro" id="IPR017853">
    <property type="entry name" value="GH"/>
</dbReference>
<dbReference type="InterPro" id="IPR031728">
    <property type="entry name" value="GlcAase_C"/>
</dbReference>
<evidence type="ECO:0000256" key="1">
    <source>
        <dbReference type="SAM" id="Phobius"/>
    </source>
</evidence>
<evidence type="ECO:0000256" key="2">
    <source>
        <dbReference type="SAM" id="SignalP"/>
    </source>
</evidence>
<dbReference type="PANTHER" id="PTHR36183">
    <property type="entry name" value="BETA-GLUCURONIDASE"/>
    <property type="match status" value="1"/>
</dbReference>
<dbReference type="Gene3D" id="3.20.20.80">
    <property type="entry name" value="Glycosidases"/>
    <property type="match status" value="1"/>
</dbReference>
<sequence length="651" mass="69944">MVSFWAPILLATTAISNAAVTVYRVSDYGAHGTTTTSADAASYTGSAAYDPTVLVPPTPPEQFNRDFVVLLGQGDPAGLSIPISGSYLGFSIELSVANRAIGTNSSVLAVPFLNHIVNIANRAGAVRVRVGGNTQERAILRQEGFPGGEMLIKTTIGDTTTATPHVEFSPELIKMLANIANLVKTEIYLGLNFMDISDTSNQVAFAAMAEEILGSNLHGIALGNEPDLYDRPGHMKRPEPYTFDQYMNEWGGVARVLTTDPGYSNHRMLMGPSTCCESSNPDWNNLALAGAGYLQRFANELKIVTVQRYPDNNCQIGSVRNPQDLFPVYLSHDLLSQHAAGYAEFSRIVQEAGKPLFMFETNTAACGGFPGISDSFGAGLWAVDWALKLATYNFSATLFHVGGQGDYYNPFTPPPTNQSSFRQWTTGSVGTSRIMDLNPNNGENLTPGYVVYEDGQPTRLLFINYVDDPSGGHDMWVRVQIGGGETQQPPASPPRVRVKYFEALSVSFKGNMTWAGQTLGNHFESDGRLQGQEVIHTIDCDPVTNQCSVPLKAPSLALVFLTDAALQNSSPEEDATASFETTFVTRLRHTATVDQEVLATSNGRGGKNGHLIGSTSFGSMGNGSAMEMSIPRASILMGIVLGAMVVLGCGM</sequence>
<keyword evidence="1" id="KW-1133">Transmembrane helix</keyword>
<evidence type="ECO:0000259" key="3">
    <source>
        <dbReference type="Pfam" id="PF16862"/>
    </source>
</evidence>
<evidence type="ECO:0000313" key="5">
    <source>
        <dbReference type="Proteomes" id="UP000663853"/>
    </source>
</evidence>
<comment type="caution">
    <text evidence="4">The sequence shown here is derived from an EMBL/GenBank/DDBJ whole genome shotgun (WGS) entry which is preliminary data.</text>
</comment>
<name>A0A8H2XHY4_9AGAM</name>
<dbReference type="Proteomes" id="UP000663853">
    <property type="component" value="Unassembled WGS sequence"/>
</dbReference>
<reference evidence="4" key="1">
    <citation type="submission" date="2021-01" db="EMBL/GenBank/DDBJ databases">
        <authorList>
            <person name="Kaushik A."/>
        </authorList>
    </citation>
    <scope>NUCLEOTIDE SEQUENCE</scope>
    <source>
        <strain evidence="4">AG6-10EEA</strain>
    </source>
</reference>
<proteinExistence type="predicted"/>
<feature type="chain" id="PRO_5034123060" description="Beta-glucuronidase C-terminal domain-containing protein" evidence="2">
    <location>
        <begin position="19"/>
        <end position="651"/>
    </location>
</feature>
<accession>A0A8H2XHY4</accession>
<feature type="domain" description="Beta-glucuronidase C-terminal" evidence="3">
    <location>
        <begin position="448"/>
        <end position="558"/>
    </location>
</feature>
<keyword evidence="1" id="KW-0472">Membrane</keyword>
<dbReference type="SUPFAM" id="SSF51445">
    <property type="entry name" value="(Trans)glycosidases"/>
    <property type="match status" value="1"/>
</dbReference>
<gene>
    <name evidence="4" type="ORF">RDB_LOCUS14472</name>
</gene>
<dbReference type="Pfam" id="PF16862">
    <property type="entry name" value="Glyco_hydro_79C"/>
    <property type="match status" value="1"/>
</dbReference>
<evidence type="ECO:0000313" key="4">
    <source>
        <dbReference type="EMBL" id="CAE6422766.1"/>
    </source>
</evidence>
<dbReference type="AlphaFoldDB" id="A0A8H2XHY4"/>
<keyword evidence="2" id="KW-0732">Signal</keyword>
<feature type="transmembrane region" description="Helical" evidence="1">
    <location>
        <begin position="633"/>
        <end position="650"/>
    </location>
</feature>
<dbReference type="PANTHER" id="PTHR36183:SF2">
    <property type="entry name" value="BETA-GLUCURONIDASE C-TERMINAL DOMAIN-CONTAINING PROTEIN"/>
    <property type="match status" value="1"/>
</dbReference>